<keyword evidence="1" id="KW-0472">Membrane</keyword>
<proteinExistence type="predicted"/>
<gene>
    <name evidence="3" type="ORF">HMPREF9382_1406</name>
</gene>
<evidence type="ECO:0000313" key="4">
    <source>
        <dbReference type="Proteomes" id="UP000003351"/>
    </source>
</evidence>
<protein>
    <recommendedName>
        <fullName evidence="2">DUF3592 domain-containing protein</fullName>
    </recommendedName>
</protein>
<feature type="domain" description="DUF3592" evidence="2">
    <location>
        <begin position="210"/>
        <end position="278"/>
    </location>
</feature>
<keyword evidence="1" id="KW-0812">Transmembrane</keyword>
<evidence type="ECO:0000313" key="3">
    <source>
        <dbReference type="EMBL" id="EGD31406.1"/>
    </source>
</evidence>
<accession>F0I9C2</accession>
<sequence length="411" mass="47014">MTKDNTISNKLYKLLFALFSCFVGLSFLFMMLKDVSSTNWYKSRFQGWKTITAEVSDFTTSPENRSTPAYYPIYHYIVDGQTYQGISDIYQYEVPKSGETISILYNPNSPEQSQYKNDIPIPILVLMPLLGFLLFMAFAAGSLYQAFNPLQEPKSQPKAAKRISIVEGTVRKENPIVSLVYLSLIMIALTYICITATGQFKAVFYGWKTTSAQVIDYDVYETGGSRGGRGLSLYNSIYQYQVDGVTYEGHSVLGRFTQPKIHSQIPIAYNPEYPYQSASSENRHFFYIVFLPGFSLLLVGKILSLIIAAWIKKARLAQARRLGPVYDGYIIDVIPAEQFREYNQLHEIWLEFDINQVPYQTSICLPLREHHFISYSQNPRPIPVYVDPHDDSQFLIDDNDIYAITNKIQIS</sequence>
<dbReference type="InterPro" id="IPR021994">
    <property type="entry name" value="DUF3592"/>
</dbReference>
<organism evidence="3 4">
    <name type="scientific">Streptococcus sanguinis SK115</name>
    <dbReference type="NCBI Taxonomy" id="888810"/>
    <lineage>
        <taxon>Bacteria</taxon>
        <taxon>Bacillati</taxon>
        <taxon>Bacillota</taxon>
        <taxon>Bacilli</taxon>
        <taxon>Lactobacillales</taxon>
        <taxon>Streptococcaceae</taxon>
        <taxon>Streptococcus</taxon>
    </lineage>
</organism>
<reference evidence="3 4" key="1">
    <citation type="submission" date="2011-02" db="EMBL/GenBank/DDBJ databases">
        <authorList>
            <person name="Muzny D."/>
            <person name="Qin X."/>
            <person name="Deng J."/>
            <person name="Jiang H."/>
            <person name="Liu Y."/>
            <person name="Qu J."/>
            <person name="Song X.-Z."/>
            <person name="Zhang L."/>
            <person name="Thornton R."/>
            <person name="Coyle M."/>
            <person name="Francisco L."/>
            <person name="Jackson L."/>
            <person name="Javaid M."/>
            <person name="Korchina V."/>
            <person name="Kovar C."/>
            <person name="Mata R."/>
            <person name="Mathew T."/>
            <person name="Ngo R."/>
            <person name="Nguyen L."/>
            <person name="Nguyen N."/>
            <person name="Okwuonu G."/>
            <person name="Ongeri F."/>
            <person name="Pham C."/>
            <person name="Simmons D."/>
            <person name="Wilczek-Boney K."/>
            <person name="Hale W."/>
            <person name="Jakkamsetti A."/>
            <person name="Pham P."/>
            <person name="Ruth R."/>
            <person name="San Lucas F."/>
            <person name="Warren J."/>
            <person name="Zhang J."/>
            <person name="Zhao Z."/>
            <person name="Zhou C."/>
            <person name="Zhu D."/>
            <person name="Lee S."/>
            <person name="Bess C."/>
            <person name="Blankenburg K."/>
            <person name="Forbes L."/>
            <person name="Fu Q."/>
            <person name="Gubbala S."/>
            <person name="Hirani K."/>
            <person name="Jayaseelan J.C."/>
            <person name="Lara F."/>
            <person name="Munidasa M."/>
            <person name="Palculict T."/>
            <person name="Patil S."/>
            <person name="Pu L.-L."/>
            <person name="Saada N."/>
            <person name="Tang L."/>
            <person name="Weissenberger G."/>
            <person name="Zhu Y."/>
            <person name="Hemphill L."/>
            <person name="Shang Y."/>
            <person name="Youmans B."/>
            <person name="Ayvaz T."/>
            <person name="Ross M."/>
            <person name="Santibanez J."/>
            <person name="Aqrawi P."/>
            <person name="Gross S."/>
            <person name="Joshi V."/>
            <person name="Fowler G."/>
            <person name="Nazareth L."/>
            <person name="Reid J."/>
            <person name="Worley K."/>
            <person name="Petrosino J."/>
            <person name="Highlander S."/>
            <person name="Gibbs R."/>
        </authorList>
    </citation>
    <scope>NUCLEOTIDE SEQUENCE [LARGE SCALE GENOMIC DNA]</scope>
    <source>
        <strain evidence="3 4">SK115</strain>
    </source>
</reference>
<dbReference type="HOGENOM" id="CLU_668889_0_0_9"/>
<evidence type="ECO:0000256" key="1">
    <source>
        <dbReference type="SAM" id="Phobius"/>
    </source>
</evidence>
<feature type="domain" description="DUF3592" evidence="2">
    <location>
        <begin position="52"/>
        <end position="116"/>
    </location>
</feature>
<name>F0I9C2_STRSA</name>
<dbReference type="Pfam" id="PF12158">
    <property type="entry name" value="DUF3592"/>
    <property type="match status" value="2"/>
</dbReference>
<keyword evidence="1" id="KW-1133">Transmembrane helix</keyword>
<comment type="caution">
    <text evidence="3">The sequence shown here is derived from an EMBL/GenBank/DDBJ whole genome shotgun (WGS) entry which is preliminary data.</text>
</comment>
<feature type="transmembrane region" description="Helical" evidence="1">
    <location>
        <begin position="12"/>
        <end position="32"/>
    </location>
</feature>
<dbReference type="AlphaFoldDB" id="F0I9C2"/>
<dbReference type="RefSeq" id="WP_002907264.1">
    <property type="nucleotide sequence ID" value="NZ_GL872408.1"/>
</dbReference>
<dbReference type="Proteomes" id="UP000003351">
    <property type="component" value="Unassembled WGS sequence"/>
</dbReference>
<dbReference type="PATRIC" id="fig|888810.3.peg.1378"/>
<dbReference type="EMBL" id="AEXW01000006">
    <property type="protein sequence ID" value="EGD31406.1"/>
    <property type="molecule type" value="Genomic_DNA"/>
</dbReference>
<feature type="transmembrane region" description="Helical" evidence="1">
    <location>
        <begin position="285"/>
        <end position="311"/>
    </location>
</feature>
<feature type="transmembrane region" description="Helical" evidence="1">
    <location>
        <begin position="179"/>
        <end position="200"/>
    </location>
</feature>
<feature type="transmembrane region" description="Helical" evidence="1">
    <location>
        <begin position="119"/>
        <end position="144"/>
    </location>
</feature>
<evidence type="ECO:0000259" key="2">
    <source>
        <dbReference type="Pfam" id="PF12158"/>
    </source>
</evidence>